<dbReference type="PANTHER" id="PTHR43415">
    <property type="entry name" value="SPERMIDINE N(1)-ACETYLTRANSFERASE"/>
    <property type="match status" value="1"/>
</dbReference>
<dbReference type="GO" id="GO:0016747">
    <property type="term" value="F:acyltransferase activity, transferring groups other than amino-acyl groups"/>
    <property type="evidence" value="ECO:0007669"/>
    <property type="project" value="InterPro"/>
</dbReference>
<proteinExistence type="predicted"/>
<dbReference type="PANTHER" id="PTHR43415:SF5">
    <property type="entry name" value="ACETYLTRANSFERASE"/>
    <property type="match status" value="1"/>
</dbReference>
<evidence type="ECO:0000313" key="2">
    <source>
        <dbReference type="EMBL" id="PWH87003.1"/>
    </source>
</evidence>
<dbReference type="Proteomes" id="UP000245370">
    <property type="component" value="Unassembled WGS sequence"/>
</dbReference>
<dbReference type="InterPro" id="IPR000182">
    <property type="entry name" value="GNAT_dom"/>
</dbReference>
<keyword evidence="3" id="KW-1185">Reference proteome</keyword>
<dbReference type="Pfam" id="PF13302">
    <property type="entry name" value="Acetyltransf_3"/>
    <property type="match status" value="1"/>
</dbReference>
<evidence type="ECO:0000259" key="1">
    <source>
        <dbReference type="PROSITE" id="PS51186"/>
    </source>
</evidence>
<gene>
    <name evidence="2" type="ORF">DIT68_01730</name>
</gene>
<dbReference type="EMBL" id="QFRJ01000001">
    <property type="protein sequence ID" value="PWH87003.1"/>
    <property type="molecule type" value="Genomic_DNA"/>
</dbReference>
<organism evidence="2 3">
    <name type="scientific">Brumimicrobium oceani</name>
    <dbReference type="NCBI Taxonomy" id="2100725"/>
    <lineage>
        <taxon>Bacteria</taxon>
        <taxon>Pseudomonadati</taxon>
        <taxon>Bacteroidota</taxon>
        <taxon>Flavobacteriia</taxon>
        <taxon>Flavobacteriales</taxon>
        <taxon>Crocinitomicaceae</taxon>
        <taxon>Brumimicrobium</taxon>
    </lineage>
</organism>
<accession>A0A2U2XGW0</accession>
<feature type="domain" description="N-acetyltransferase" evidence="1">
    <location>
        <begin position="2"/>
        <end position="165"/>
    </location>
</feature>
<dbReference type="OrthoDB" id="9811523at2"/>
<dbReference type="SUPFAM" id="SSF55729">
    <property type="entry name" value="Acyl-CoA N-acyltransferases (Nat)"/>
    <property type="match status" value="1"/>
</dbReference>
<dbReference type="RefSeq" id="WP_109358081.1">
    <property type="nucleotide sequence ID" value="NZ_QFRJ01000001.1"/>
</dbReference>
<dbReference type="PROSITE" id="PS51186">
    <property type="entry name" value="GNAT"/>
    <property type="match status" value="1"/>
</dbReference>
<reference evidence="2 3" key="1">
    <citation type="submission" date="2018-05" db="EMBL/GenBank/DDBJ databases">
        <title>Brumimicrobium oceani sp. nov., isolated from coastal sediment.</title>
        <authorList>
            <person name="Kou Y."/>
        </authorList>
    </citation>
    <scope>NUCLEOTIDE SEQUENCE [LARGE SCALE GENOMIC DNA]</scope>
    <source>
        <strain evidence="2 3">C305</strain>
    </source>
</reference>
<comment type="caution">
    <text evidence="2">The sequence shown here is derived from an EMBL/GenBank/DDBJ whole genome shotgun (WGS) entry which is preliminary data.</text>
</comment>
<dbReference type="InterPro" id="IPR016181">
    <property type="entry name" value="Acyl_CoA_acyltransferase"/>
</dbReference>
<dbReference type="Gene3D" id="3.40.630.30">
    <property type="match status" value="1"/>
</dbReference>
<evidence type="ECO:0000313" key="3">
    <source>
        <dbReference type="Proteomes" id="UP000245370"/>
    </source>
</evidence>
<sequence>MIELKPFTESDFETFKSWIHSEEELFQFAGPLIPYPVTNESLMKYIQMTDRKPMKVVLNSTNETIGHCELNFMNGQNRLSRILIGSEELRGKGIGEQIVRKMLDLLFSDSKVKAADLNVFSWNKAAIKCYEKVGFRIIHEHTDQMNVNGKDWTRLNMLLERHDYDKLEG</sequence>
<dbReference type="AlphaFoldDB" id="A0A2U2XGW0"/>
<protein>
    <submittedName>
        <fullName evidence="2">N-acetyltransferase</fullName>
    </submittedName>
</protein>
<keyword evidence="2" id="KW-0808">Transferase</keyword>
<reference evidence="2 3" key="2">
    <citation type="submission" date="2018-05" db="EMBL/GenBank/DDBJ databases">
        <authorList>
            <person name="Lanie J.A."/>
            <person name="Ng W.-L."/>
            <person name="Kazmierczak K.M."/>
            <person name="Andrzejewski T.M."/>
            <person name="Davidsen T.M."/>
            <person name="Wayne K.J."/>
            <person name="Tettelin H."/>
            <person name="Glass J.I."/>
            <person name="Rusch D."/>
            <person name="Podicherti R."/>
            <person name="Tsui H.-C.T."/>
            <person name="Winkler M.E."/>
        </authorList>
    </citation>
    <scope>NUCLEOTIDE SEQUENCE [LARGE SCALE GENOMIC DNA]</scope>
    <source>
        <strain evidence="2 3">C305</strain>
    </source>
</reference>
<name>A0A2U2XGW0_9FLAO</name>